<dbReference type="PANTHER" id="PTHR15549">
    <property type="entry name" value="PAIRED IMMUNOGLOBULIN-LIKE TYPE 2 RECEPTOR"/>
    <property type="match status" value="1"/>
</dbReference>
<accession>A0A2V5I036</accession>
<dbReference type="GO" id="GO:0071944">
    <property type="term" value="C:cell periphery"/>
    <property type="evidence" value="ECO:0007669"/>
    <property type="project" value="UniProtKB-ARBA"/>
</dbReference>
<organism evidence="7 8">
    <name type="scientific">Aspergillus violaceofuscus (strain CBS 115571)</name>
    <dbReference type="NCBI Taxonomy" id="1450538"/>
    <lineage>
        <taxon>Eukaryota</taxon>
        <taxon>Fungi</taxon>
        <taxon>Dikarya</taxon>
        <taxon>Ascomycota</taxon>
        <taxon>Pezizomycotina</taxon>
        <taxon>Eurotiomycetes</taxon>
        <taxon>Eurotiomycetidae</taxon>
        <taxon>Eurotiales</taxon>
        <taxon>Aspergillaceae</taxon>
        <taxon>Aspergillus</taxon>
    </lineage>
</organism>
<evidence type="ECO:0000313" key="7">
    <source>
        <dbReference type="EMBL" id="PYI21920.1"/>
    </source>
</evidence>
<evidence type="ECO:0000256" key="3">
    <source>
        <dbReference type="ARBA" id="ARBA00022989"/>
    </source>
</evidence>
<evidence type="ECO:0000256" key="6">
    <source>
        <dbReference type="SAM" id="Phobius"/>
    </source>
</evidence>
<keyword evidence="2 6" id="KW-0812">Transmembrane</keyword>
<dbReference type="OMA" id="NNVCCPT"/>
<dbReference type="InterPro" id="IPR051694">
    <property type="entry name" value="Immunoregulatory_rcpt-like"/>
</dbReference>
<feature type="region of interest" description="Disordered" evidence="5">
    <location>
        <begin position="210"/>
        <end position="261"/>
    </location>
</feature>
<feature type="region of interest" description="Disordered" evidence="5">
    <location>
        <begin position="132"/>
        <end position="159"/>
    </location>
</feature>
<dbReference type="EMBL" id="KZ825114">
    <property type="protein sequence ID" value="PYI21920.1"/>
    <property type="molecule type" value="Genomic_DNA"/>
</dbReference>
<feature type="transmembrane region" description="Helical" evidence="6">
    <location>
        <begin position="180"/>
        <end position="202"/>
    </location>
</feature>
<name>A0A2V5I036_ASPV1</name>
<dbReference type="AlphaFoldDB" id="A0A2V5I036"/>
<comment type="subcellular location">
    <subcellularLocation>
        <location evidence="1">Membrane</location>
        <topology evidence="1">Single-pass membrane protein</topology>
    </subcellularLocation>
</comment>
<gene>
    <name evidence="7" type="ORF">BO99DRAFT_53381</name>
</gene>
<dbReference type="NCBIfam" id="TIGR01167">
    <property type="entry name" value="LPXTG_anchor"/>
    <property type="match status" value="1"/>
</dbReference>
<dbReference type="Proteomes" id="UP000249829">
    <property type="component" value="Unassembled WGS sequence"/>
</dbReference>
<reference evidence="7 8" key="1">
    <citation type="submission" date="2018-02" db="EMBL/GenBank/DDBJ databases">
        <title>The genomes of Aspergillus section Nigri reveals drivers in fungal speciation.</title>
        <authorList>
            <consortium name="DOE Joint Genome Institute"/>
            <person name="Vesth T.C."/>
            <person name="Nybo J."/>
            <person name="Theobald S."/>
            <person name="Brandl J."/>
            <person name="Frisvad J.C."/>
            <person name="Nielsen K.F."/>
            <person name="Lyhne E.K."/>
            <person name="Kogle M.E."/>
            <person name="Kuo A."/>
            <person name="Riley R."/>
            <person name="Clum A."/>
            <person name="Nolan M."/>
            <person name="Lipzen A."/>
            <person name="Salamov A."/>
            <person name="Henrissat B."/>
            <person name="Wiebenga A."/>
            <person name="De vries R.P."/>
            <person name="Grigoriev I.V."/>
            <person name="Mortensen U.H."/>
            <person name="Andersen M.R."/>
            <person name="Baker S.E."/>
        </authorList>
    </citation>
    <scope>NUCLEOTIDE SEQUENCE [LARGE SCALE GENOMIC DNA]</scope>
    <source>
        <strain evidence="7 8">CBS 115571</strain>
    </source>
</reference>
<proteinExistence type="predicted"/>
<keyword evidence="3 6" id="KW-1133">Transmembrane helix</keyword>
<keyword evidence="8" id="KW-1185">Reference proteome</keyword>
<dbReference type="GO" id="GO:0016020">
    <property type="term" value="C:membrane"/>
    <property type="evidence" value="ECO:0007669"/>
    <property type="project" value="UniProtKB-SubCell"/>
</dbReference>
<evidence type="ECO:0000256" key="4">
    <source>
        <dbReference type="ARBA" id="ARBA00023136"/>
    </source>
</evidence>
<keyword evidence="4 6" id="KW-0472">Membrane</keyword>
<evidence type="ECO:0000256" key="2">
    <source>
        <dbReference type="ARBA" id="ARBA00022692"/>
    </source>
</evidence>
<dbReference type="STRING" id="1450538.A0A2V5I036"/>
<feature type="compositionally biased region" description="Basic and acidic residues" evidence="5">
    <location>
        <begin position="231"/>
        <end position="261"/>
    </location>
</feature>
<evidence type="ECO:0000313" key="8">
    <source>
        <dbReference type="Proteomes" id="UP000249829"/>
    </source>
</evidence>
<sequence>MTNTTEIQGFASRRNNTCLADEVSCGRTWDTWYACCPAGSYCPGSKVSIPNNVCCPSWTDCTAQIEDPPVCAGAQWALYNYSGYFCCEEHTQGFGVKEKTWVGCAPAGFQGDASFSALNVIAQETSASATATATATASSGTATRTGSATTTGASGAAVSSTTTTTTAASTAHSNGVNTGAVAGGVVGGVVGVAALAAAIWLLMRRRKKMQSPGYQPGVSSQPQNAGFMHEASGESRLGELHSEPTRIELVGHKDQLRHELP</sequence>
<evidence type="ECO:0000256" key="5">
    <source>
        <dbReference type="SAM" id="MobiDB-lite"/>
    </source>
</evidence>
<protein>
    <submittedName>
        <fullName evidence="7">Uncharacterized protein</fullName>
    </submittedName>
</protein>
<evidence type="ECO:0000256" key="1">
    <source>
        <dbReference type="ARBA" id="ARBA00004167"/>
    </source>
</evidence>